<reference evidence="1 2" key="1">
    <citation type="submission" date="2019-09" db="EMBL/GenBank/DDBJ databases">
        <authorList>
            <person name="Depoorter E."/>
        </authorList>
    </citation>
    <scope>NUCLEOTIDE SEQUENCE [LARGE SCALE GENOMIC DNA]</scope>
    <source>
        <strain evidence="1">R-18109</strain>
    </source>
</reference>
<sequence>MEDTLLQARFPMRHGWQAFMLFEFQFQYV</sequence>
<protein>
    <submittedName>
        <fullName evidence="1">Uncharacterized protein</fullName>
    </submittedName>
</protein>
<organism evidence="1 2">
    <name type="scientific">Burkholderia lata (strain ATCC 17760 / DSM 23089 / LMG 22485 / NCIMB 9086 / R18194 / 383)</name>
    <dbReference type="NCBI Taxonomy" id="482957"/>
    <lineage>
        <taxon>Bacteria</taxon>
        <taxon>Pseudomonadati</taxon>
        <taxon>Pseudomonadota</taxon>
        <taxon>Betaproteobacteria</taxon>
        <taxon>Burkholderiales</taxon>
        <taxon>Burkholderiaceae</taxon>
        <taxon>Burkholderia</taxon>
        <taxon>Burkholderia cepacia complex</taxon>
    </lineage>
</organism>
<dbReference type="EMBL" id="CABVQH010000001">
    <property type="protein sequence ID" value="VWC52483.1"/>
    <property type="molecule type" value="Genomic_DNA"/>
</dbReference>
<dbReference type="AlphaFoldDB" id="A0A6P2T2I7"/>
<gene>
    <name evidence="1" type="ORF">BLA18109_00265</name>
</gene>
<proteinExistence type="predicted"/>
<accession>A0A6P2T2I7</accession>
<dbReference type="Proteomes" id="UP000494260">
    <property type="component" value="Unassembled WGS sequence"/>
</dbReference>
<evidence type="ECO:0000313" key="1">
    <source>
        <dbReference type="EMBL" id="VWC52483.1"/>
    </source>
</evidence>
<name>A0A6P2T2I7_BURL3</name>
<evidence type="ECO:0000313" key="2">
    <source>
        <dbReference type="Proteomes" id="UP000494260"/>
    </source>
</evidence>